<dbReference type="InterPro" id="IPR005586">
    <property type="entry name" value="ABC_trans_aux"/>
</dbReference>
<feature type="region of interest" description="Disordered" evidence="1">
    <location>
        <begin position="219"/>
        <end position="248"/>
    </location>
</feature>
<name>A0A4Q7RYY4_9BURK</name>
<proteinExistence type="predicted"/>
<protein>
    <submittedName>
        <fullName evidence="3">Cholesterol transport system auxiliary component</fullName>
    </submittedName>
</protein>
<reference evidence="3 4" key="1">
    <citation type="journal article" date="2015" name="Stand. Genomic Sci.">
        <title>Genomic Encyclopedia of Bacterial and Archaeal Type Strains, Phase III: the genomes of soil and plant-associated and newly described type strains.</title>
        <authorList>
            <person name="Whitman W.B."/>
            <person name="Woyke T."/>
            <person name="Klenk H.P."/>
            <person name="Zhou Y."/>
            <person name="Lilburn T.G."/>
            <person name="Beck B.J."/>
            <person name="De Vos P."/>
            <person name="Vandamme P."/>
            <person name="Eisen J.A."/>
            <person name="Garrity G."/>
            <person name="Hugenholtz P."/>
            <person name="Kyrpides N.C."/>
        </authorList>
    </citation>
    <scope>NUCLEOTIDE SEQUENCE [LARGE SCALE GENOMIC DNA]</scope>
    <source>
        <strain evidence="3 4">ASC-9842</strain>
    </source>
</reference>
<dbReference type="EMBL" id="SGXM01000003">
    <property type="protein sequence ID" value="RZT38527.1"/>
    <property type="molecule type" value="Genomic_DNA"/>
</dbReference>
<dbReference type="AlphaFoldDB" id="A0A4Q7RYY4"/>
<feature type="domain" description="ABC-type transport auxiliary lipoprotein component" evidence="2">
    <location>
        <begin position="51"/>
        <end position="202"/>
    </location>
</feature>
<evidence type="ECO:0000259" key="2">
    <source>
        <dbReference type="Pfam" id="PF03886"/>
    </source>
</evidence>
<dbReference type="Proteomes" id="UP000291078">
    <property type="component" value="Unassembled WGS sequence"/>
</dbReference>
<dbReference type="Pfam" id="PF03886">
    <property type="entry name" value="ABC_trans_aux"/>
    <property type="match status" value="1"/>
</dbReference>
<evidence type="ECO:0000313" key="3">
    <source>
        <dbReference type="EMBL" id="RZT38527.1"/>
    </source>
</evidence>
<evidence type="ECO:0000256" key="1">
    <source>
        <dbReference type="SAM" id="MobiDB-lite"/>
    </source>
</evidence>
<gene>
    <name evidence="3" type="ORF">EV147_2996</name>
</gene>
<sequence>MPNPLNSPTPAMTASFALPFRLAAVAVLVTLAGCGVLPSSRGSTTTFDLGPLAAAPSQPAARLPKLRVAETDGPTWMDGRGIYYRLQYTQAQRLQSYSTQRWVDAPTRLFDDRLRDAVSGRGELTWYGDTSVPALKVDLLGFEQVFDTATSSRGVVRARATVFHKGLIGQKTFVAEQQAASADGAGGVKALSAASDAAIAAILDWTASLPLDAAAATGPAALPRANPPGRDSVPLPTADTPKAAPPRQ</sequence>
<keyword evidence="4" id="KW-1185">Reference proteome</keyword>
<accession>A0A4Q7RYY4</accession>
<organism evidence="3 4">
    <name type="scientific">Cupriavidus agavae</name>
    <dbReference type="NCBI Taxonomy" id="1001822"/>
    <lineage>
        <taxon>Bacteria</taxon>
        <taxon>Pseudomonadati</taxon>
        <taxon>Pseudomonadota</taxon>
        <taxon>Betaproteobacteria</taxon>
        <taxon>Burkholderiales</taxon>
        <taxon>Burkholderiaceae</taxon>
        <taxon>Cupriavidus</taxon>
    </lineage>
</organism>
<dbReference type="Gene3D" id="3.40.50.10610">
    <property type="entry name" value="ABC-type transport auxiliary lipoprotein component"/>
    <property type="match status" value="1"/>
</dbReference>
<dbReference type="SUPFAM" id="SSF159594">
    <property type="entry name" value="XCC0632-like"/>
    <property type="match status" value="1"/>
</dbReference>
<comment type="caution">
    <text evidence="3">The sequence shown here is derived from an EMBL/GenBank/DDBJ whole genome shotgun (WGS) entry which is preliminary data.</text>
</comment>
<evidence type="ECO:0000313" key="4">
    <source>
        <dbReference type="Proteomes" id="UP000291078"/>
    </source>
</evidence>